<dbReference type="RefSeq" id="XP_007679608.1">
    <property type="nucleotide sequence ID" value="XM_007681418.1"/>
</dbReference>
<dbReference type="SUPFAM" id="SSF53335">
    <property type="entry name" value="S-adenosyl-L-methionine-dependent methyltransferases"/>
    <property type="match status" value="1"/>
</dbReference>
<dbReference type="GO" id="GO:0008171">
    <property type="term" value="F:O-methyltransferase activity"/>
    <property type="evidence" value="ECO:0007669"/>
    <property type="project" value="InterPro"/>
</dbReference>
<keyword evidence="3" id="KW-0949">S-adenosyl-L-methionine</keyword>
<protein>
    <recommendedName>
        <fullName evidence="5">O-methyltransferase C-terminal domain-containing protein</fullName>
    </recommendedName>
</protein>
<dbReference type="OrthoDB" id="2410195at2759"/>
<dbReference type="GeneID" id="19110149"/>
<organism evidence="6 7">
    <name type="scientific">Baudoinia panamericana (strain UAMH 10762)</name>
    <name type="common">Angels' share fungus</name>
    <name type="synonym">Baudoinia compniacensis (strain UAMH 10762)</name>
    <dbReference type="NCBI Taxonomy" id="717646"/>
    <lineage>
        <taxon>Eukaryota</taxon>
        <taxon>Fungi</taxon>
        <taxon>Dikarya</taxon>
        <taxon>Ascomycota</taxon>
        <taxon>Pezizomycotina</taxon>
        <taxon>Dothideomycetes</taxon>
        <taxon>Dothideomycetidae</taxon>
        <taxon>Mycosphaerellales</taxon>
        <taxon>Teratosphaeriaceae</taxon>
        <taxon>Baudoinia</taxon>
    </lineage>
</organism>
<dbReference type="SUPFAM" id="SSF46785">
    <property type="entry name" value="Winged helix' DNA-binding domain"/>
    <property type="match status" value="1"/>
</dbReference>
<proteinExistence type="predicted"/>
<dbReference type="GO" id="GO:0032259">
    <property type="term" value="P:methylation"/>
    <property type="evidence" value="ECO:0007669"/>
    <property type="project" value="UniProtKB-KW"/>
</dbReference>
<evidence type="ECO:0000313" key="6">
    <source>
        <dbReference type="EMBL" id="EMC93470.1"/>
    </source>
</evidence>
<dbReference type="InterPro" id="IPR016461">
    <property type="entry name" value="COMT-like"/>
</dbReference>
<gene>
    <name evidence="6" type="ORF">BAUCODRAFT_242672</name>
</gene>
<dbReference type="InterPro" id="IPR001077">
    <property type="entry name" value="COMT_C"/>
</dbReference>
<evidence type="ECO:0000256" key="1">
    <source>
        <dbReference type="ARBA" id="ARBA00022603"/>
    </source>
</evidence>
<dbReference type="Pfam" id="PF00891">
    <property type="entry name" value="Methyltransf_2"/>
    <property type="match status" value="1"/>
</dbReference>
<reference evidence="6 7" key="1">
    <citation type="journal article" date="2012" name="PLoS Pathog.">
        <title>Diverse lifestyles and strategies of plant pathogenesis encoded in the genomes of eighteen Dothideomycetes fungi.</title>
        <authorList>
            <person name="Ohm R.A."/>
            <person name="Feau N."/>
            <person name="Henrissat B."/>
            <person name="Schoch C.L."/>
            <person name="Horwitz B.A."/>
            <person name="Barry K.W."/>
            <person name="Condon B.J."/>
            <person name="Copeland A.C."/>
            <person name="Dhillon B."/>
            <person name="Glaser F."/>
            <person name="Hesse C.N."/>
            <person name="Kosti I."/>
            <person name="LaButti K."/>
            <person name="Lindquist E.A."/>
            <person name="Lucas S."/>
            <person name="Salamov A.A."/>
            <person name="Bradshaw R.E."/>
            <person name="Ciuffetti L."/>
            <person name="Hamelin R.C."/>
            <person name="Kema G.H.J."/>
            <person name="Lawrence C."/>
            <person name="Scott J.A."/>
            <person name="Spatafora J.W."/>
            <person name="Turgeon B.G."/>
            <person name="de Wit P.J.G.M."/>
            <person name="Zhong S."/>
            <person name="Goodwin S.B."/>
            <person name="Grigoriev I.V."/>
        </authorList>
    </citation>
    <scope>NUCLEOTIDE SEQUENCE [LARGE SCALE GENOMIC DNA]</scope>
    <source>
        <strain evidence="6 7">UAMH 10762</strain>
    </source>
</reference>
<evidence type="ECO:0000256" key="3">
    <source>
        <dbReference type="ARBA" id="ARBA00022691"/>
    </source>
</evidence>
<feature type="active site" description="Proton acceptor" evidence="4">
    <location>
        <position position="298"/>
    </location>
</feature>
<evidence type="ECO:0000259" key="5">
    <source>
        <dbReference type="Pfam" id="PF00891"/>
    </source>
</evidence>
<sequence>MSLLQAALEQALHQIRTNVTSFSDALRSRLRNIALEIASALESPHETHRALWCAPWHPTALKVAADAGWLQLLASSDRPLTVEEIAAKTKGTPTVVLQFVRVLTGLGYVGQNDSGAFVANEKTRTLASELGVSLIALTTDNFVRTAQATPTWLARKDYQPPRGVSDTAMPLWTGGKTMWEWMEEHSDSRAVFSKVMAAEQSVRPDWTLIYPCKERMMRSSPSPEVLLVDIGGNTGLHLRMFRDRRFGLPGELVLQDLPGNVEAVDATLNAGIEAMAYDFFTPQPVKGAGNYYMSRILHDWSDEEATTILKNQAGAMATGSRLLINDFVLPEAKTALFPACLSALMMCNVGGMERTRSQWERLLAGAGMRIMDIISMSEDGDSIIECALV</sequence>
<dbReference type="eggNOG" id="KOG3178">
    <property type="taxonomic scope" value="Eukaryota"/>
</dbReference>
<dbReference type="Gene3D" id="3.40.50.150">
    <property type="entry name" value="Vaccinia Virus protein VP39"/>
    <property type="match status" value="1"/>
</dbReference>
<dbReference type="HOGENOM" id="CLU_005533_5_0_1"/>
<accession>M2N446</accession>
<dbReference type="InterPro" id="IPR036388">
    <property type="entry name" value="WH-like_DNA-bd_sf"/>
</dbReference>
<dbReference type="AlphaFoldDB" id="M2N446"/>
<dbReference type="PIRSF" id="PIRSF005739">
    <property type="entry name" value="O-mtase"/>
    <property type="match status" value="1"/>
</dbReference>
<keyword evidence="2" id="KW-0808">Transferase</keyword>
<feature type="domain" description="O-methyltransferase C-terminal" evidence="5">
    <location>
        <begin position="175"/>
        <end position="368"/>
    </location>
</feature>
<dbReference type="Proteomes" id="UP000011761">
    <property type="component" value="Unassembled WGS sequence"/>
</dbReference>
<dbReference type="Gene3D" id="1.10.10.10">
    <property type="entry name" value="Winged helix-like DNA-binding domain superfamily/Winged helix DNA-binding domain"/>
    <property type="match status" value="1"/>
</dbReference>
<dbReference type="EMBL" id="KB445560">
    <property type="protein sequence ID" value="EMC93470.1"/>
    <property type="molecule type" value="Genomic_DNA"/>
</dbReference>
<dbReference type="PANTHER" id="PTHR43712:SF1">
    <property type="entry name" value="HYPOTHETICAL O-METHYLTRANSFERASE (EUROFUNG)-RELATED"/>
    <property type="match status" value="1"/>
</dbReference>
<dbReference type="InterPro" id="IPR036390">
    <property type="entry name" value="WH_DNA-bd_sf"/>
</dbReference>
<dbReference type="InterPro" id="IPR029063">
    <property type="entry name" value="SAM-dependent_MTases_sf"/>
</dbReference>
<name>M2N446_BAUPA</name>
<evidence type="ECO:0000313" key="7">
    <source>
        <dbReference type="Proteomes" id="UP000011761"/>
    </source>
</evidence>
<dbReference type="PROSITE" id="PS51683">
    <property type="entry name" value="SAM_OMT_II"/>
    <property type="match status" value="1"/>
</dbReference>
<dbReference type="PANTHER" id="PTHR43712">
    <property type="entry name" value="PUTATIVE (AFU_ORTHOLOGUE AFUA_4G14580)-RELATED"/>
    <property type="match status" value="1"/>
</dbReference>
<dbReference type="OMA" id="PHETHRA"/>
<dbReference type="KEGG" id="bcom:BAUCODRAFT_242672"/>
<keyword evidence="7" id="KW-1185">Reference proteome</keyword>
<evidence type="ECO:0000256" key="2">
    <source>
        <dbReference type="ARBA" id="ARBA00022679"/>
    </source>
</evidence>
<keyword evidence="1" id="KW-0489">Methyltransferase</keyword>
<evidence type="ECO:0000256" key="4">
    <source>
        <dbReference type="PIRSR" id="PIRSR005739-1"/>
    </source>
</evidence>